<sequence>MWLFFALPIIVILGITYQIFQKQPSTVSGKVAIGIFLTVTLLASIGMIGLYEGGYNHLLKNILYYGGMSQNALKQFFPPPTYEMPNDFWFEFSGILQFFTGIYAIFSLKTFRRLRRRQKELETSFR</sequence>
<evidence type="ECO:0000256" key="1">
    <source>
        <dbReference type="SAM" id="Phobius"/>
    </source>
</evidence>
<dbReference type="AlphaFoldDB" id="A0AAW9SLT3"/>
<keyword evidence="1" id="KW-1133">Transmembrane helix</keyword>
<dbReference type="Proteomes" id="UP001403385">
    <property type="component" value="Unassembled WGS sequence"/>
</dbReference>
<reference evidence="2 3" key="1">
    <citation type="submission" date="2024-04" db="EMBL/GenBank/DDBJ databases">
        <title>Novel genus in family Flammeovirgaceae.</title>
        <authorList>
            <person name="Nguyen T.H."/>
            <person name="Vuong T.Q."/>
            <person name="Le H."/>
            <person name="Kim S.-G."/>
        </authorList>
    </citation>
    <scope>NUCLEOTIDE SEQUENCE [LARGE SCALE GENOMIC DNA]</scope>
    <source>
        <strain evidence="2 3">JCM 23209</strain>
    </source>
</reference>
<keyword evidence="3" id="KW-1185">Reference proteome</keyword>
<keyword evidence="1" id="KW-0472">Membrane</keyword>
<evidence type="ECO:0000313" key="3">
    <source>
        <dbReference type="Proteomes" id="UP001403385"/>
    </source>
</evidence>
<accession>A0AAW9SLT3</accession>
<name>A0AAW9SLT3_9BACT</name>
<evidence type="ECO:0000313" key="2">
    <source>
        <dbReference type="EMBL" id="MEN7551786.1"/>
    </source>
</evidence>
<evidence type="ECO:0008006" key="4">
    <source>
        <dbReference type="Google" id="ProtNLM"/>
    </source>
</evidence>
<keyword evidence="1" id="KW-0812">Transmembrane</keyword>
<comment type="caution">
    <text evidence="2">The sequence shown here is derived from an EMBL/GenBank/DDBJ whole genome shotgun (WGS) entry which is preliminary data.</text>
</comment>
<proteinExistence type="predicted"/>
<dbReference type="EMBL" id="JBDKWZ010000027">
    <property type="protein sequence ID" value="MEN7551786.1"/>
    <property type="molecule type" value="Genomic_DNA"/>
</dbReference>
<protein>
    <recommendedName>
        <fullName evidence="4">NADH dehydrogenase subunit 6</fullName>
    </recommendedName>
</protein>
<organism evidence="2 3">
    <name type="scientific">Rapidithrix thailandica</name>
    <dbReference type="NCBI Taxonomy" id="413964"/>
    <lineage>
        <taxon>Bacteria</taxon>
        <taxon>Pseudomonadati</taxon>
        <taxon>Bacteroidota</taxon>
        <taxon>Cytophagia</taxon>
        <taxon>Cytophagales</taxon>
        <taxon>Flammeovirgaceae</taxon>
        <taxon>Rapidithrix</taxon>
    </lineage>
</organism>
<gene>
    <name evidence="2" type="ORF">AAG747_27975</name>
</gene>
<feature type="transmembrane region" description="Helical" evidence="1">
    <location>
        <begin position="89"/>
        <end position="108"/>
    </location>
</feature>
<feature type="transmembrane region" description="Helical" evidence="1">
    <location>
        <begin position="31"/>
        <end position="51"/>
    </location>
</feature>